<dbReference type="Gene3D" id="3.40.228.10">
    <property type="entry name" value="Dimethylsulfoxide Reductase, domain 2"/>
    <property type="match status" value="1"/>
</dbReference>
<dbReference type="GO" id="GO:0009055">
    <property type="term" value="F:electron transfer activity"/>
    <property type="evidence" value="ECO:0007669"/>
    <property type="project" value="TreeGrafter"/>
</dbReference>
<dbReference type="PROSITE" id="PS51318">
    <property type="entry name" value="TAT"/>
    <property type="match status" value="1"/>
</dbReference>
<dbReference type="GO" id="GO:0043546">
    <property type="term" value="F:molybdopterin cofactor binding"/>
    <property type="evidence" value="ECO:0007669"/>
    <property type="project" value="InterPro"/>
</dbReference>
<feature type="domain" description="4Fe-4S Mo/W bis-MGD-type" evidence="7">
    <location>
        <begin position="54"/>
        <end position="115"/>
    </location>
</feature>
<accession>A0A517DPN0</accession>
<dbReference type="GO" id="GO:0030288">
    <property type="term" value="C:outer membrane-bounded periplasmic space"/>
    <property type="evidence" value="ECO:0007669"/>
    <property type="project" value="TreeGrafter"/>
</dbReference>
<dbReference type="Pfam" id="PF04879">
    <property type="entry name" value="Molybdop_Fe4S4"/>
    <property type="match status" value="1"/>
</dbReference>
<gene>
    <name evidence="8" type="primary">dmsA_2</name>
    <name evidence="8" type="ORF">SPTER_05980</name>
</gene>
<dbReference type="Pfam" id="PF01568">
    <property type="entry name" value="Molydop_binding"/>
    <property type="match status" value="1"/>
</dbReference>
<evidence type="ECO:0000256" key="3">
    <source>
        <dbReference type="ARBA" id="ARBA00022729"/>
    </source>
</evidence>
<dbReference type="KEGG" id="sted:SPTER_05980"/>
<organism evidence="8 9">
    <name type="scientific">Sporomusa termitida</name>
    <dbReference type="NCBI Taxonomy" id="2377"/>
    <lineage>
        <taxon>Bacteria</taxon>
        <taxon>Bacillati</taxon>
        <taxon>Bacillota</taxon>
        <taxon>Negativicutes</taxon>
        <taxon>Selenomonadales</taxon>
        <taxon>Sporomusaceae</taxon>
        <taxon>Sporomusa</taxon>
    </lineage>
</organism>
<evidence type="ECO:0000313" key="8">
    <source>
        <dbReference type="EMBL" id="QDR79325.1"/>
    </source>
</evidence>
<dbReference type="InterPro" id="IPR006656">
    <property type="entry name" value="Mopterin_OxRdtase"/>
</dbReference>
<keyword evidence="4 8" id="KW-0560">Oxidoreductase</keyword>
<dbReference type="Pfam" id="PF00384">
    <property type="entry name" value="Molybdopterin"/>
    <property type="match status" value="1"/>
</dbReference>
<sequence>MIEMNTDILWKTQYSRRRFLKLGAATLGFSAASGLFELDSFGAWASAQAPMARERIVRTSGSHNCGGRCILQAHVRDNRVVRITTEDDIPDTDKTPQLRGCLRCRSYRDRLYHPERLKYPMKRVGKRGEGKFEQITWDEALDTIAGQTKRIMDQYGPDAIYMQYAPGNAGRVSERVWMSRLLGLYGGFLSYYGSYSTAATQMATPYTFGTTATGSSRDNWAHSKLIILLGWNPGETIHGTNTAYYLKKAKQAGARIVSIDPIYSDTSVALADQWIPIRPTTDSSLLDAMAYVIITENLQDQAFLDKYCVGFDEAHLPPGIPAGQSFKSYILGESEDQTAKTPAWAEAVTGIPRETIIKLAREYATQRPGALIQGYGPQRHAYGEQVVRSGTVLAALTGNIGVKGGWASGTGYQARSHFVAAIPVPNPSKARISVFCWPDAIKRGTGMGPEASVKGVKQLSANLKLMFNLGGNCLVNQHADNNGTARLLQDESLLEFLVVSEQFLTASAKFADILLPADNMYERDDIVMPWGYGDYVLFMNKAVDTVFECRNGYDWISDLADRLGLKDKFTEGRTIDQWLRYLVEETAKKNPGFYSYEEFKEKSVYRWQYPESSIAFQKQIEDPGNNPFPTPSGKIEIFSQRLWDMNQLQEIPAIPKYVKAWEGPEDPLRAKYPLQCIGHHYKRRVHSIFDNTGWMEEAGAQEVWVSPVDAAQRDLQNGELVTVYNDRGVISLPVKITPRIMPGVVSVPQGAWWTPDEQGVDRRGCINTLTKYHPTPLAFGNATHTNLVQISKG</sequence>
<dbReference type="Gene3D" id="2.40.40.20">
    <property type="match status" value="1"/>
</dbReference>
<dbReference type="PANTHER" id="PTHR43742:SF3">
    <property type="entry name" value="DIMETHYL SULFOXIDE REDUCTASE DMSA"/>
    <property type="match status" value="1"/>
</dbReference>
<evidence type="ECO:0000259" key="7">
    <source>
        <dbReference type="PROSITE" id="PS51669"/>
    </source>
</evidence>
<evidence type="ECO:0000256" key="1">
    <source>
        <dbReference type="ARBA" id="ARBA00010312"/>
    </source>
</evidence>
<keyword evidence="9" id="KW-1185">Reference proteome</keyword>
<dbReference type="GO" id="GO:0030151">
    <property type="term" value="F:molybdenum ion binding"/>
    <property type="evidence" value="ECO:0007669"/>
    <property type="project" value="InterPro"/>
</dbReference>
<keyword evidence="2" id="KW-0479">Metal-binding</keyword>
<evidence type="ECO:0000256" key="4">
    <source>
        <dbReference type="ARBA" id="ARBA00023002"/>
    </source>
</evidence>
<dbReference type="SUPFAM" id="SSF53706">
    <property type="entry name" value="Formate dehydrogenase/DMSO reductase, domains 1-3"/>
    <property type="match status" value="1"/>
</dbReference>
<dbReference type="NCBIfam" id="TIGR02166">
    <property type="entry name" value="dmsA_ynfE"/>
    <property type="match status" value="1"/>
</dbReference>
<dbReference type="GO" id="GO:0051539">
    <property type="term" value="F:4 iron, 4 sulfur cluster binding"/>
    <property type="evidence" value="ECO:0007669"/>
    <property type="project" value="InterPro"/>
</dbReference>
<dbReference type="InterPro" id="IPR006311">
    <property type="entry name" value="TAT_signal"/>
</dbReference>
<evidence type="ECO:0000313" key="9">
    <source>
        <dbReference type="Proteomes" id="UP000320776"/>
    </source>
</evidence>
<protein>
    <submittedName>
        <fullName evidence="8">Dimethyl sulfoxide reductase DmsA</fullName>
        <ecNumber evidence="8">1.8.5.3</ecNumber>
    </submittedName>
</protein>
<evidence type="ECO:0000256" key="6">
    <source>
        <dbReference type="ARBA" id="ARBA00023014"/>
    </source>
</evidence>
<keyword evidence="6" id="KW-0411">Iron-sulfur</keyword>
<keyword evidence="3" id="KW-0732">Signal</keyword>
<dbReference type="CDD" id="cd02794">
    <property type="entry name" value="MopB_CT_DmsA-EC"/>
    <property type="match status" value="1"/>
</dbReference>
<dbReference type="FunFam" id="3.40.228.10:FF:000004">
    <property type="entry name" value="Dimethyl sulfoxide reductase subunit A"/>
    <property type="match status" value="1"/>
</dbReference>
<keyword evidence="5" id="KW-0408">Iron</keyword>
<dbReference type="CDD" id="cd02770">
    <property type="entry name" value="MopB_DmsA-EC"/>
    <property type="match status" value="1"/>
</dbReference>
<dbReference type="RefSeq" id="WP_246105455.1">
    <property type="nucleotide sequence ID" value="NZ_CP036259.1"/>
</dbReference>
<dbReference type="GO" id="GO:0009061">
    <property type="term" value="P:anaerobic respiration"/>
    <property type="evidence" value="ECO:0007669"/>
    <property type="project" value="TreeGrafter"/>
</dbReference>
<proteinExistence type="inferred from homology"/>
<dbReference type="InterPro" id="IPR006657">
    <property type="entry name" value="MoPterin_dinucl-bd_dom"/>
</dbReference>
<comment type="similarity">
    <text evidence="1">Belongs to the prokaryotic molybdopterin-containing oxidoreductase family.</text>
</comment>
<dbReference type="SUPFAM" id="SSF50692">
    <property type="entry name" value="ADC-like"/>
    <property type="match status" value="1"/>
</dbReference>
<evidence type="ECO:0000256" key="5">
    <source>
        <dbReference type="ARBA" id="ARBA00023004"/>
    </source>
</evidence>
<dbReference type="PANTHER" id="PTHR43742">
    <property type="entry name" value="TRIMETHYLAMINE-N-OXIDE REDUCTASE"/>
    <property type="match status" value="1"/>
</dbReference>
<dbReference type="Gene3D" id="3.40.50.740">
    <property type="match status" value="1"/>
</dbReference>
<name>A0A517DPN0_9FIRM</name>
<dbReference type="InterPro" id="IPR011888">
    <property type="entry name" value="Anaer_DMSO_reductase"/>
</dbReference>
<dbReference type="Proteomes" id="UP000320776">
    <property type="component" value="Chromosome"/>
</dbReference>
<dbReference type="PROSITE" id="PS51669">
    <property type="entry name" value="4FE4S_MOW_BIS_MGD"/>
    <property type="match status" value="1"/>
</dbReference>
<dbReference type="EC" id="1.8.5.3" evidence="8"/>
<dbReference type="Gene3D" id="3.40.50.12440">
    <property type="match status" value="2"/>
</dbReference>
<reference evidence="8 9" key="1">
    <citation type="submission" date="2019-02" db="EMBL/GenBank/DDBJ databases">
        <title>Closed genome of Sporomusa termitida DSM 4440.</title>
        <authorList>
            <person name="Poehlein A."/>
            <person name="Daniel R."/>
        </authorList>
    </citation>
    <scope>NUCLEOTIDE SEQUENCE [LARGE SCALE GENOMIC DNA]</scope>
    <source>
        <strain evidence="8 9">DSM 4440</strain>
    </source>
</reference>
<dbReference type="InterPro" id="IPR050612">
    <property type="entry name" value="Prok_Mopterin_Oxidored"/>
</dbReference>
<dbReference type="SMART" id="SM00926">
    <property type="entry name" value="Molybdop_Fe4S4"/>
    <property type="match status" value="1"/>
</dbReference>
<dbReference type="AlphaFoldDB" id="A0A517DPN0"/>
<evidence type="ECO:0000256" key="2">
    <source>
        <dbReference type="ARBA" id="ARBA00022723"/>
    </source>
</evidence>
<dbReference type="GO" id="GO:0009389">
    <property type="term" value="F:dimethyl sulfoxide reductase activity"/>
    <property type="evidence" value="ECO:0007669"/>
    <property type="project" value="InterPro"/>
</dbReference>
<dbReference type="EMBL" id="CP036259">
    <property type="protein sequence ID" value="QDR79325.1"/>
    <property type="molecule type" value="Genomic_DNA"/>
</dbReference>
<dbReference type="InterPro" id="IPR006963">
    <property type="entry name" value="Mopterin_OxRdtase_4Fe-4S_dom"/>
</dbReference>
<dbReference type="InterPro" id="IPR009010">
    <property type="entry name" value="Asp_de-COase-like_dom_sf"/>
</dbReference>